<reference evidence="2" key="1">
    <citation type="submission" date="2025-08" db="UniProtKB">
        <authorList>
            <consortium name="Ensembl"/>
        </authorList>
    </citation>
    <scope>IDENTIFICATION</scope>
</reference>
<dbReference type="GO" id="GO:0007064">
    <property type="term" value="P:mitotic sister chromatid cohesion"/>
    <property type="evidence" value="ECO:0007669"/>
    <property type="project" value="TreeGrafter"/>
</dbReference>
<dbReference type="GO" id="GO:0005634">
    <property type="term" value="C:nucleus"/>
    <property type="evidence" value="ECO:0007669"/>
    <property type="project" value="TreeGrafter"/>
</dbReference>
<protein>
    <submittedName>
        <fullName evidence="2">Establishment of sister chromatid cohesion N-acetyltransferase 1</fullName>
    </submittedName>
</protein>
<reference evidence="2" key="2">
    <citation type="submission" date="2025-09" db="UniProtKB">
        <authorList>
            <consortium name="Ensembl"/>
        </authorList>
    </citation>
    <scope>IDENTIFICATION</scope>
</reference>
<organism evidence="2 3">
    <name type="scientific">Prolemur simus</name>
    <name type="common">Greater bamboo lemur</name>
    <name type="synonym">Hapalemur simus</name>
    <dbReference type="NCBI Taxonomy" id="1328070"/>
    <lineage>
        <taxon>Eukaryota</taxon>
        <taxon>Metazoa</taxon>
        <taxon>Chordata</taxon>
        <taxon>Craniata</taxon>
        <taxon>Vertebrata</taxon>
        <taxon>Euteleostomi</taxon>
        <taxon>Mammalia</taxon>
        <taxon>Eutheria</taxon>
        <taxon>Euarchontoglires</taxon>
        <taxon>Primates</taxon>
        <taxon>Strepsirrhini</taxon>
        <taxon>Lemuriformes</taxon>
        <taxon>Lemuridae</taxon>
        <taxon>Prolemur</taxon>
    </lineage>
</organism>
<dbReference type="PANTHER" id="PTHR45884">
    <property type="entry name" value="N-ACETYLTRANSFERASE ECO"/>
    <property type="match status" value="1"/>
</dbReference>
<sequence>MHHPVTESTFLGIKPHDRNTECQQEKLKEINSAEVKINDITVEINKTTERTPENCHLDNQIKPSPDPPLDNQMKHSFESAAPDKNFRLCLESKLGSHPVEHTSSVSTLFSQAKIDTEESKFPGSAPKQHSILHNQTFKSSDNRETPPNHAWPKCNSHLEITIPKDLKLKEAEKGDEKQLIIVSRQYDCFGEVLLKASLSLFCVAITEYLRLGNLYRKEVYLGWKKERILAEYPDGRIIMVLPEDPKYALKKVDEIREMVDNDLGFQQAPLMCYSRTKTLLFISNDKKVVGCLIAEHIQWGYRVIEEKLPAIRSEEEKVRFERQKAWCCSTLPEPAICGISRIWVFSMMRRKKIASRMIECLRSNFIYGSYLSKEEIAFSDPTPDGKLFATQYCGTGQFLVYNFINGQNST</sequence>
<name>A0A8C9DU07_PROSS</name>
<evidence type="ECO:0000313" key="2">
    <source>
        <dbReference type="Ensembl" id="ENSPSMP00000034554.1"/>
    </source>
</evidence>
<evidence type="ECO:0000259" key="1">
    <source>
        <dbReference type="Pfam" id="PF13880"/>
    </source>
</evidence>
<accession>A0A8C9DU07</accession>
<dbReference type="Proteomes" id="UP000694414">
    <property type="component" value="Unplaced"/>
</dbReference>
<evidence type="ECO:0000313" key="3">
    <source>
        <dbReference type="Proteomes" id="UP000694414"/>
    </source>
</evidence>
<dbReference type="Pfam" id="PF13880">
    <property type="entry name" value="Acetyltransf_13"/>
    <property type="match status" value="1"/>
</dbReference>
<feature type="domain" description="N-acetyltransferase ESCO acetyl-transferase" evidence="1">
    <location>
        <begin position="333"/>
        <end position="401"/>
    </location>
</feature>
<dbReference type="AlphaFoldDB" id="A0A8C9DU07"/>
<dbReference type="Ensembl" id="ENSPSMT00000039837.1">
    <property type="protein sequence ID" value="ENSPSMP00000034554.1"/>
    <property type="gene ID" value="ENSPSMG00000023801.1"/>
</dbReference>
<dbReference type="PANTHER" id="PTHR45884:SF1">
    <property type="entry name" value="N-ACETYLTRANSFERASE ESCO1"/>
    <property type="match status" value="1"/>
</dbReference>
<proteinExistence type="predicted"/>
<dbReference type="GO" id="GO:0000785">
    <property type="term" value="C:chromatin"/>
    <property type="evidence" value="ECO:0007669"/>
    <property type="project" value="TreeGrafter"/>
</dbReference>
<dbReference type="InterPro" id="IPR028009">
    <property type="entry name" value="ESCO_Acetyltransf_dom"/>
</dbReference>
<dbReference type="GeneTree" id="ENSGT00940000157762"/>
<gene>
    <name evidence="2" type="primary">ESCO1</name>
</gene>
<dbReference type="GO" id="GO:0061733">
    <property type="term" value="F:protein-lysine-acetyltransferase activity"/>
    <property type="evidence" value="ECO:0007669"/>
    <property type="project" value="TreeGrafter"/>
</dbReference>
<keyword evidence="3" id="KW-1185">Reference proteome</keyword>